<dbReference type="EMBL" id="BMAV01022713">
    <property type="protein sequence ID" value="GFY77925.1"/>
    <property type="molecule type" value="Genomic_DNA"/>
</dbReference>
<dbReference type="AlphaFoldDB" id="A0A8X6YVJ2"/>
<dbReference type="OrthoDB" id="10581589at2759"/>
<name>A0A8X6YVJ2_9ARAC</name>
<evidence type="ECO:0000313" key="2">
    <source>
        <dbReference type="Proteomes" id="UP000886998"/>
    </source>
</evidence>
<evidence type="ECO:0000313" key="1">
    <source>
        <dbReference type="EMBL" id="GFY77925.1"/>
    </source>
</evidence>
<proteinExistence type="predicted"/>
<keyword evidence="2" id="KW-1185">Reference proteome</keyword>
<sequence length="101" mass="11401">MKLILGFQRRGNILSDVGIHSSSDLGGHNVCARSAIYRQKKWRQNNGNKFRKMISALVGPETLVAVKIDIFTASPEFTTRISDFQSSFGKGKWKICLRFQP</sequence>
<dbReference type="Proteomes" id="UP000886998">
    <property type="component" value="Unassembled WGS sequence"/>
</dbReference>
<protein>
    <submittedName>
        <fullName evidence="1">Uncharacterized protein</fullName>
    </submittedName>
</protein>
<organism evidence="1 2">
    <name type="scientific">Trichonephila inaurata madagascariensis</name>
    <dbReference type="NCBI Taxonomy" id="2747483"/>
    <lineage>
        <taxon>Eukaryota</taxon>
        <taxon>Metazoa</taxon>
        <taxon>Ecdysozoa</taxon>
        <taxon>Arthropoda</taxon>
        <taxon>Chelicerata</taxon>
        <taxon>Arachnida</taxon>
        <taxon>Araneae</taxon>
        <taxon>Araneomorphae</taxon>
        <taxon>Entelegynae</taxon>
        <taxon>Araneoidea</taxon>
        <taxon>Nephilidae</taxon>
        <taxon>Trichonephila</taxon>
        <taxon>Trichonephila inaurata</taxon>
    </lineage>
</organism>
<accession>A0A8X6YVJ2</accession>
<gene>
    <name evidence="1" type="ORF">TNIN_348991</name>
</gene>
<comment type="caution">
    <text evidence="1">The sequence shown here is derived from an EMBL/GenBank/DDBJ whole genome shotgun (WGS) entry which is preliminary data.</text>
</comment>
<reference evidence="1" key="1">
    <citation type="submission" date="2020-08" db="EMBL/GenBank/DDBJ databases">
        <title>Multicomponent nature underlies the extraordinary mechanical properties of spider dragline silk.</title>
        <authorList>
            <person name="Kono N."/>
            <person name="Nakamura H."/>
            <person name="Mori M."/>
            <person name="Yoshida Y."/>
            <person name="Ohtoshi R."/>
            <person name="Malay A.D."/>
            <person name="Moran D.A.P."/>
            <person name="Tomita M."/>
            <person name="Numata K."/>
            <person name="Arakawa K."/>
        </authorList>
    </citation>
    <scope>NUCLEOTIDE SEQUENCE</scope>
</reference>